<dbReference type="EMBL" id="QEAP01000126">
    <property type="protein sequence ID" value="TPX74424.1"/>
    <property type="molecule type" value="Genomic_DNA"/>
</dbReference>
<feature type="domain" description="GIT Spa2 homology (SHD)" evidence="4">
    <location>
        <begin position="33"/>
        <end position="63"/>
    </location>
</feature>
<feature type="region of interest" description="Disordered" evidence="3">
    <location>
        <begin position="640"/>
        <end position="660"/>
    </location>
</feature>
<dbReference type="PANTHER" id="PTHR21601">
    <property type="entry name" value="SPA2 PROTEIN"/>
    <property type="match status" value="1"/>
</dbReference>
<dbReference type="PANTHER" id="PTHR21601:SF0">
    <property type="entry name" value="PROTEIN SPA2-RELATED"/>
    <property type="match status" value="1"/>
</dbReference>
<feature type="coiled-coil region" evidence="2">
    <location>
        <begin position="439"/>
        <end position="473"/>
    </location>
</feature>
<dbReference type="OrthoDB" id="5588096at2759"/>
<dbReference type="InterPro" id="IPR013724">
    <property type="entry name" value="GIT_SHD"/>
</dbReference>
<feature type="compositionally biased region" description="Low complexity" evidence="3">
    <location>
        <begin position="135"/>
        <end position="144"/>
    </location>
</feature>
<keyword evidence="2" id="KW-0175">Coiled coil</keyword>
<dbReference type="InterPro" id="IPR039892">
    <property type="entry name" value="Spa2/Sph1"/>
</dbReference>
<keyword evidence="6" id="KW-1185">Reference proteome</keyword>
<organism evidence="5 6">
    <name type="scientific">Chytriomyces confervae</name>
    <dbReference type="NCBI Taxonomy" id="246404"/>
    <lineage>
        <taxon>Eukaryota</taxon>
        <taxon>Fungi</taxon>
        <taxon>Fungi incertae sedis</taxon>
        <taxon>Chytridiomycota</taxon>
        <taxon>Chytridiomycota incertae sedis</taxon>
        <taxon>Chytridiomycetes</taxon>
        <taxon>Chytridiales</taxon>
        <taxon>Chytriomycetaceae</taxon>
        <taxon>Chytriomyces</taxon>
    </lineage>
</organism>
<dbReference type="Pfam" id="PF12205">
    <property type="entry name" value="GIT1_C"/>
    <property type="match status" value="1"/>
</dbReference>
<dbReference type="Gene3D" id="1.20.5.1700">
    <property type="match status" value="1"/>
</dbReference>
<reference evidence="5 6" key="1">
    <citation type="journal article" date="2019" name="Sci. Rep.">
        <title>Comparative genomics of chytrid fungi reveal insights into the obligate biotrophic and pathogenic lifestyle of Synchytrium endobioticum.</title>
        <authorList>
            <person name="van de Vossenberg B.T.L.H."/>
            <person name="Warris S."/>
            <person name="Nguyen H.D.T."/>
            <person name="van Gent-Pelzer M.P.E."/>
            <person name="Joly D.L."/>
            <person name="van de Geest H.C."/>
            <person name="Bonants P.J.M."/>
            <person name="Smith D.S."/>
            <person name="Levesque C.A."/>
            <person name="van der Lee T.A.J."/>
        </authorList>
    </citation>
    <scope>NUCLEOTIDE SEQUENCE [LARGE SCALE GENOMIC DNA]</scope>
    <source>
        <strain evidence="5 6">CBS 675.73</strain>
    </source>
</reference>
<feature type="coiled-coil region" evidence="2">
    <location>
        <begin position="222"/>
        <end position="263"/>
    </location>
</feature>
<name>A0A507FDW9_9FUNG</name>
<sequence length="801" mass="88301">MSTTGDQYLMLRAFLGADFLTSPDAVEANSEASKLRMGRLNQQQFAVFTIDLIDEILRRKEGPNASAHLAAREDFHPKRNQTRQKLASLALVNFKKMACDVFFELERRFPNLVHEYPNPQQQENNPPPLSVTTPQEQQLQQQQQSHSRPYTSETTSPVSATSTPKLTMHSRNPSSTGRSIDEVMADLGDLVSPSRMAALNGSANSAVGGDARILKDAMELMRKDTQQRTEALSLQIELLERDLQSTRAALEATRKEANEIGQEFMLSGTETDALRKELSQYKSEGGDVRKEATSVRKELSESRAESSSLRAEMSQLRQTLQAQVSEITTYKKDLAEATRRHQDAANESANLRVEVAQLRQDVVKHKTEYQKQIAAYITLQADYTDIKSHLEDQQTLFGEVRIETTSLLSEVKNLALKNTELRDVNEGLLKQNEETLLATDELKDQVEELGRLIEQIMGEKESLQNQIILLQNSEKKSIVDVGPFLETAPPPTKKVQSQTILMDGGILDKPAARAYQDASEEVLEAIRSSSKSSLLPALKSLISACKQATESFKEFETLKCVSNGRQFRNQTQLEEARTRFSSGLAKVISGAKVYLAGGGGGGGAVAGNVDAVERVQQAVSHLTLAVNDVAALLKTKAGMHARSTQRNHDSDGGEEEEQEDGAVTFYAEVQELKEFVEAQTSTIVEGIHGLLGTMRSGGSSAPAVFVQELDGKAFDVVGIVKGMCKAGYDVVSRMAPENAFRLEAQDILNQLNSTQRRLEVYVGELGKMPQSKEVRQGFAATAYDLAKLVKNLVALLDGYEE</sequence>
<evidence type="ECO:0000256" key="2">
    <source>
        <dbReference type="SAM" id="Coils"/>
    </source>
</evidence>
<evidence type="ECO:0000256" key="3">
    <source>
        <dbReference type="SAM" id="MobiDB-lite"/>
    </source>
</evidence>
<evidence type="ECO:0000259" key="4">
    <source>
        <dbReference type="SMART" id="SM00555"/>
    </source>
</evidence>
<dbReference type="GO" id="GO:0005078">
    <property type="term" value="F:MAP-kinase scaffold activity"/>
    <property type="evidence" value="ECO:0007669"/>
    <property type="project" value="TreeGrafter"/>
</dbReference>
<feature type="domain" description="GIT Spa2 homology (SHD)" evidence="4">
    <location>
        <begin position="82"/>
        <end position="112"/>
    </location>
</feature>
<feature type="region of interest" description="Disordered" evidence="3">
    <location>
        <begin position="281"/>
        <end position="308"/>
    </location>
</feature>
<dbReference type="Pfam" id="PF08518">
    <property type="entry name" value="GIT_SHD"/>
    <property type="match status" value="1"/>
</dbReference>
<feature type="region of interest" description="Disordered" evidence="3">
    <location>
        <begin position="115"/>
        <end position="179"/>
    </location>
</feature>
<evidence type="ECO:0000313" key="5">
    <source>
        <dbReference type="EMBL" id="TPX74424.1"/>
    </source>
</evidence>
<feature type="compositionally biased region" description="Basic and acidic residues" evidence="3">
    <location>
        <begin position="281"/>
        <end position="304"/>
    </location>
</feature>
<gene>
    <name evidence="5" type="ORF">CcCBS67573_g04309</name>
</gene>
<protein>
    <recommendedName>
        <fullName evidence="4">GIT Spa2 homology (SHD) domain-containing protein</fullName>
    </recommendedName>
</protein>
<evidence type="ECO:0000256" key="1">
    <source>
        <dbReference type="ARBA" id="ARBA00022737"/>
    </source>
</evidence>
<dbReference type="STRING" id="246404.A0A507FDW9"/>
<dbReference type="Proteomes" id="UP000320333">
    <property type="component" value="Unassembled WGS sequence"/>
</dbReference>
<dbReference type="Pfam" id="PF23742">
    <property type="entry name" value="VBS_C3G9"/>
    <property type="match status" value="1"/>
</dbReference>
<feature type="compositionally biased region" description="Polar residues" evidence="3">
    <location>
        <begin position="145"/>
        <end position="178"/>
    </location>
</feature>
<dbReference type="InterPro" id="IPR056439">
    <property type="entry name" value="VBS_C3G9"/>
</dbReference>
<keyword evidence="1" id="KW-0677">Repeat</keyword>
<dbReference type="InterPro" id="IPR022018">
    <property type="entry name" value="GIT1_C"/>
</dbReference>
<dbReference type="SMART" id="SM00555">
    <property type="entry name" value="GIT"/>
    <property type="match status" value="2"/>
</dbReference>
<dbReference type="AlphaFoldDB" id="A0A507FDW9"/>
<comment type="caution">
    <text evidence="5">The sequence shown here is derived from an EMBL/GenBank/DDBJ whole genome shotgun (WGS) entry which is preliminary data.</text>
</comment>
<proteinExistence type="predicted"/>
<evidence type="ECO:0000313" key="6">
    <source>
        <dbReference type="Proteomes" id="UP000320333"/>
    </source>
</evidence>
<accession>A0A507FDW9</accession>